<keyword evidence="4" id="KW-1185">Reference proteome</keyword>
<evidence type="ECO:0000256" key="1">
    <source>
        <dbReference type="SAM" id="SignalP"/>
    </source>
</evidence>
<dbReference type="PANTHER" id="PTHR23124:SF139">
    <property type="entry name" value="C-TYPE LECTIN DOMAIN-CONTAINING PROTEIN"/>
    <property type="match status" value="1"/>
</dbReference>
<keyword evidence="1" id="KW-0732">Signal</keyword>
<gene>
    <name evidence="3" type="ORF">CBOVIS_LOCUS8811</name>
</gene>
<feature type="chain" id="PRO_5035896984" description="C-type lectin domain-containing protein" evidence="1">
    <location>
        <begin position="18"/>
        <end position="199"/>
    </location>
</feature>
<feature type="signal peptide" evidence="1">
    <location>
        <begin position="1"/>
        <end position="17"/>
    </location>
</feature>
<name>A0A8S1EZH9_9PELO</name>
<dbReference type="CDD" id="cd00037">
    <property type="entry name" value="CLECT"/>
    <property type="match status" value="1"/>
</dbReference>
<sequence>MRKLLLIFILVVGVARGDDECAEDEVAVPGEEPTNVERKMPVKAGSGTCKDGWTRFERKNGVVVCLKAIRAQVTYNEAVNLCKNHQSQLFGIDSADELNYLKDNLGSIYVFIGAYRKKDCQFEASVLTTMPKCSSDKMFEFTDGVTKSNFLWFGKWSGGVPNSLFVDNEYESAIVSIAGQILDVSSKSKLNGALCGTVA</sequence>
<proteinExistence type="predicted"/>
<dbReference type="Proteomes" id="UP000494206">
    <property type="component" value="Unassembled WGS sequence"/>
</dbReference>
<dbReference type="InterPro" id="IPR016187">
    <property type="entry name" value="CTDL_fold"/>
</dbReference>
<dbReference type="SUPFAM" id="SSF56436">
    <property type="entry name" value="C-type lectin-like"/>
    <property type="match status" value="1"/>
</dbReference>
<comment type="caution">
    <text evidence="3">The sequence shown here is derived from an EMBL/GenBank/DDBJ whole genome shotgun (WGS) entry which is preliminary data.</text>
</comment>
<accession>A0A8S1EZH9</accession>
<feature type="domain" description="C-type lectin" evidence="2">
    <location>
        <begin position="49"/>
        <end position="196"/>
    </location>
</feature>
<protein>
    <recommendedName>
        <fullName evidence="2">C-type lectin domain-containing protein</fullName>
    </recommendedName>
</protein>
<evidence type="ECO:0000313" key="3">
    <source>
        <dbReference type="EMBL" id="CAB3406790.1"/>
    </source>
</evidence>
<dbReference type="OrthoDB" id="5874563at2759"/>
<dbReference type="Gene3D" id="3.10.100.10">
    <property type="entry name" value="Mannose-Binding Protein A, subunit A"/>
    <property type="match status" value="1"/>
</dbReference>
<dbReference type="InterPro" id="IPR016186">
    <property type="entry name" value="C-type_lectin-like/link_sf"/>
</dbReference>
<evidence type="ECO:0000313" key="4">
    <source>
        <dbReference type="Proteomes" id="UP000494206"/>
    </source>
</evidence>
<dbReference type="InterPro" id="IPR001304">
    <property type="entry name" value="C-type_lectin-like"/>
</dbReference>
<evidence type="ECO:0000259" key="2">
    <source>
        <dbReference type="SMART" id="SM00034"/>
    </source>
</evidence>
<reference evidence="3 4" key="1">
    <citation type="submission" date="2020-04" db="EMBL/GenBank/DDBJ databases">
        <authorList>
            <person name="Laetsch R D."/>
            <person name="Stevens L."/>
            <person name="Kumar S."/>
            <person name="Blaxter L. M."/>
        </authorList>
    </citation>
    <scope>NUCLEOTIDE SEQUENCE [LARGE SCALE GENOMIC DNA]</scope>
</reference>
<organism evidence="3 4">
    <name type="scientific">Caenorhabditis bovis</name>
    <dbReference type="NCBI Taxonomy" id="2654633"/>
    <lineage>
        <taxon>Eukaryota</taxon>
        <taxon>Metazoa</taxon>
        <taxon>Ecdysozoa</taxon>
        <taxon>Nematoda</taxon>
        <taxon>Chromadorea</taxon>
        <taxon>Rhabditida</taxon>
        <taxon>Rhabditina</taxon>
        <taxon>Rhabditomorpha</taxon>
        <taxon>Rhabditoidea</taxon>
        <taxon>Rhabditidae</taxon>
        <taxon>Peloderinae</taxon>
        <taxon>Caenorhabditis</taxon>
    </lineage>
</organism>
<dbReference type="EMBL" id="CADEPM010000005">
    <property type="protein sequence ID" value="CAB3406790.1"/>
    <property type="molecule type" value="Genomic_DNA"/>
</dbReference>
<dbReference type="AlphaFoldDB" id="A0A8S1EZH9"/>
<dbReference type="PANTHER" id="PTHR23124">
    <property type="entry name" value="C-TYPE LECTIN DOMAIN-CONTAINING PROTEIN-RELATED-RELATED"/>
    <property type="match status" value="1"/>
</dbReference>
<dbReference type="SMART" id="SM00034">
    <property type="entry name" value="CLECT"/>
    <property type="match status" value="1"/>
</dbReference>